<keyword evidence="2" id="KW-1185">Reference proteome</keyword>
<dbReference type="Proteomes" id="UP001530377">
    <property type="component" value="Unassembled WGS sequence"/>
</dbReference>
<dbReference type="InterPro" id="IPR016024">
    <property type="entry name" value="ARM-type_fold"/>
</dbReference>
<dbReference type="EMBL" id="JALLPB020000697">
    <property type="protein sequence ID" value="KAL3806946.1"/>
    <property type="molecule type" value="Genomic_DNA"/>
</dbReference>
<dbReference type="InterPro" id="IPR011989">
    <property type="entry name" value="ARM-like"/>
</dbReference>
<proteinExistence type="predicted"/>
<protein>
    <submittedName>
        <fullName evidence="1">Uncharacterized protein</fullName>
    </submittedName>
</protein>
<dbReference type="AlphaFoldDB" id="A0ABD3R6V9"/>
<evidence type="ECO:0000313" key="1">
    <source>
        <dbReference type="EMBL" id="KAL3806946.1"/>
    </source>
</evidence>
<organism evidence="1 2">
    <name type="scientific">Cyclostephanos tholiformis</name>
    <dbReference type="NCBI Taxonomy" id="382380"/>
    <lineage>
        <taxon>Eukaryota</taxon>
        <taxon>Sar</taxon>
        <taxon>Stramenopiles</taxon>
        <taxon>Ochrophyta</taxon>
        <taxon>Bacillariophyta</taxon>
        <taxon>Coscinodiscophyceae</taxon>
        <taxon>Thalassiosirophycidae</taxon>
        <taxon>Stephanodiscales</taxon>
        <taxon>Stephanodiscaceae</taxon>
        <taxon>Cyclostephanos</taxon>
    </lineage>
</organism>
<accession>A0ABD3R6V9</accession>
<name>A0ABD3R6V9_9STRA</name>
<sequence length="482" mass="53602">MDDEEDSYDEVDFLLVNWHLHGEAEIGDNSSEGEGTTNIRISADVEFPRWLHQLAMDDVGEMRGTDLHSIVRRVGSPFLCQRSHNIDADGLEHQTTNITNERSGTNSRKNACIICNIIDMRQRVNAIQHYMGTLAQCRGTGGDVLREAGAISALLNVLWRLKVPSISDNSKTIVLLPQIAFTEDGANLDSMILCDYHLHLRKDDPYFNDVVLNEFDMTALELATSCLGSLRDLSCGSALNRAAILAWTPQSPCKVAFIENGVQLLNSYVKRYDQWKWEEILSLQQRRPDKHIAEFATECASSTDRGKKELRLLTNALGTVRNSSHSTPDVCQEMFDHDLVDALVWRLMPSCKTKNGQSTTNSLPDVSLPWREACFRAAGSLINLAEKCPGVARQLGSNRELIHLLIETWGGASAVVFDQTKTSARALPILHLGLAAILNAAADGALADGLDELMVHVLKNETIRKRFAQKREEEKKLGRGKN</sequence>
<dbReference type="Gene3D" id="1.25.10.10">
    <property type="entry name" value="Leucine-rich Repeat Variant"/>
    <property type="match status" value="1"/>
</dbReference>
<reference evidence="1 2" key="1">
    <citation type="submission" date="2024-10" db="EMBL/GenBank/DDBJ databases">
        <title>Updated reference genomes for cyclostephanoid diatoms.</title>
        <authorList>
            <person name="Roberts W.R."/>
            <person name="Alverson A.J."/>
        </authorList>
    </citation>
    <scope>NUCLEOTIDE SEQUENCE [LARGE SCALE GENOMIC DNA]</scope>
    <source>
        <strain evidence="1 2">AJA228-03</strain>
    </source>
</reference>
<gene>
    <name evidence="1" type="ORF">ACHAXA_002230</name>
</gene>
<dbReference type="SUPFAM" id="SSF48371">
    <property type="entry name" value="ARM repeat"/>
    <property type="match status" value="1"/>
</dbReference>
<comment type="caution">
    <text evidence="1">The sequence shown here is derived from an EMBL/GenBank/DDBJ whole genome shotgun (WGS) entry which is preliminary data.</text>
</comment>
<evidence type="ECO:0000313" key="2">
    <source>
        <dbReference type="Proteomes" id="UP001530377"/>
    </source>
</evidence>